<name>A0AAE0I414_9PEZI</name>
<gene>
    <name evidence="2" type="ORF">B0T19DRAFT_479326</name>
</gene>
<keyword evidence="3" id="KW-1185">Reference proteome</keyword>
<reference evidence="2" key="1">
    <citation type="journal article" date="2023" name="Mol. Phylogenet. Evol.">
        <title>Genome-scale phylogeny and comparative genomics of the fungal order Sordariales.</title>
        <authorList>
            <person name="Hensen N."/>
            <person name="Bonometti L."/>
            <person name="Westerberg I."/>
            <person name="Brannstrom I.O."/>
            <person name="Guillou S."/>
            <person name="Cros-Aarteil S."/>
            <person name="Calhoun S."/>
            <person name="Haridas S."/>
            <person name="Kuo A."/>
            <person name="Mondo S."/>
            <person name="Pangilinan J."/>
            <person name="Riley R."/>
            <person name="LaButti K."/>
            <person name="Andreopoulos B."/>
            <person name="Lipzen A."/>
            <person name="Chen C."/>
            <person name="Yan M."/>
            <person name="Daum C."/>
            <person name="Ng V."/>
            <person name="Clum A."/>
            <person name="Steindorff A."/>
            <person name="Ohm R.A."/>
            <person name="Martin F."/>
            <person name="Silar P."/>
            <person name="Natvig D.O."/>
            <person name="Lalanne C."/>
            <person name="Gautier V."/>
            <person name="Ament-Velasquez S.L."/>
            <person name="Kruys A."/>
            <person name="Hutchinson M.I."/>
            <person name="Powell A.J."/>
            <person name="Barry K."/>
            <person name="Miller A.N."/>
            <person name="Grigoriev I.V."/>
            <person name="Debuchy R."/>
            <person name="Gladieux P."/>
            <person name="Hiltunen Thoren M."/>
            <person name="Johannesson H."/>
        </authorList>
    </citation>
    <scope>NUCLEOTIDE SEQUENCE</scope>
    <source>
        <strain evidence="2">SMH4131-1</strain>
    </source>
</reference>
<reference evidence="2" key="2">
    <citation type="submission" date="2023-06" db="EMBL/GenBank/DDBJ databases">
        <authorList>
            <consortium name="Lawrence Berkeley National Laboratory"/>
            <person name="Haridas S."/>
            <person name="Hensen N."/>
            <person name="Bonometti L."/>
            <person name="Westerberg I."/>
            <person name="Brannstrom I.O."/>
            <person name="Guillou S."/>
            <person name="Cros-Aarteil S."/>
            <person name="Calhoun S."/>
            <person name="Kuo A."/>
            <person name="Mondo S."/>
            <person name="Pangilinan J."/>
            <person name="Riley R."/>
            <person name="Labutti K."/>
            <person name="Andreopoulos B."/>
            <person name="Lipzen A."/>
            <person name="Chen C."/>
            <person name="Yanf M."/>
            <person name="Daum C."/>
            <person name="Ng V."/>
            <person name="Clum A."/>
            <person name="Steindorff A."/>
            <person name="Ohm R."/>
            <person name="Martin F."/>
            <person name="Silar P."/>
            <person name="Natvig D."/>
            <person name="Lalanne C."/>
            <person name="Gautier V."/>
            <person name="Ament-Velasquez S.L."/>
            <person name="Kruys A."/>
            <person name="Hutchinson M.I."/>
            <person name="Powell A.J."/>
            <person name="Barry K."/>
            <person name="Miller A.N."/>
            <person name="Grigoriev I.V."/>
            <person name="Debuchy R."/>
            <person name="Gladieux P."/>
            <person name="Thoren M.H."/>
            <person name="Johannesson H."/>
        </authorList>
    </citation>
    <scope>NUCLEOTIDE SEQUENCE</scope>
    <source>
        <strain evidence="2">SMH4131-1</strain>
    </source>
</reference>
<dbReference type="AlphaFoldDB" id="A0AAE0I414"/>
<evidence type="ECO:0000313" key="3">
    <source>
        <dbReference type="Proteomes" id="UP001286456"/>
    </source>
</evidence>
<sequence>MSPLKNIEVVKGSPFFSFPLEIRRAIYSSLEFPNAIHVFLRNGKVALSICVEPETGGYGDNGAERRPEGCDQEESTTELVWARRLQSTWGAHWRCDEIAQGISSDGSGDSPDRTIMAVLSVCKRMRAEISELLARHTVFNVTDLETLDVLAQAPRGSEILSSPCSLLSFAIPSLRKLSITLRLRLPLLRALENDTTETTFDGDAPAADANLMAECSRVRATWSRTWPLLALQLKQLRHLYIWLDHEDKRSWSLVDECKILLPVAASMSPARIASLKDVTFNLPKLHPRYEDPERHFTKGSAQTPELITIHRRLRQRYFAEQDASGRLSVEFKPDFPVMYEVNHLALQGQLSMPDEEYEEYERGQWESGVDVELELEFEFESIRNWNTFEHTA</sequence>
<protein>
    <recommendedName>
        <fullName evidence="1">DUF7730 domain-containing protein</fullName>
    </recommendedName>
</protein>
<dbReference type="InterPro" id="IPR056632">
    <property type="entry name" value="DUF7730"/>
</dbReference>
<accession>A0AAE0I414</accession>
<evidence type="ECO:0000313" key="2">
    <source>
        <dbReference type="EMBL" id="KAK3317196.1"/>
    </source>
</evidence>
<comment type="caution">
    <text evidence="2">The sequence shown here is derived from an EMBL/GenBank/DDBJ whole genome shotgun (WGS) entry which is preliminary data.</text>
</comment>
<evidence type="ECO:0000259" key="1">
    <source>
        <dbReference type="Pfam" id="PF24864"/>
    </source>
</evidence>
<dbReference type="Proteomes" id="UP001286456">
    <property type="component" value="Unassembled WGS sequence"/>
</dbReference>
<proteinExistence type="predicted"/>
<dbReference type="Pfam" id="PF24864">
    <property type="entry name" value="DUF7730"/>
    <property type="match status" value="1"/>
</dbReference>
<organism evidence="2 3">
    <name type="scientific">Cercophora scortea</name>
    <dbReference type="NCBI Taxonomy" id="314031"/>
    <lineage>
        <taxon>Eukaryota</taxon>
        <taxon>Fungi</taxon>
        <taxon>Dikarya</taxon>
        <taxon>Ascomycota</taxon>
        <taxon>Pezizomycotina</taxon>
        <taxon>Sordariomycetes</taxon>
        <taxon>Sordariomycetidae</taxon>
        <taxon>Sordariales</taxon>
        <taxon>Lasiosphaeriaceae</taxon>
        <taxon>Cercophora</taxon>
    </lineage>
</organism>
<dbReference type="EMBL" id="JAUEPO010000007">
    <property type="protein sequence ID" value="KAK3317196.1"/>
    <property type="molecule type" value="Genomic_DNA"/>
</dbReference>
<feature type="domain" description="DUF7730" evidence="1">
    <location>
        <begin position="12"/>
        <end position="265"/>
    </location>
</feature>